<feature type="region of interest" description="Disordered" evidence="1">
    <location>
        <begin position="677"/>
        <end position="706"/>
    </location>
</feature>
<sequence length="706" mass="78527">MDARAHFESLPDGGAVLFGALAAAARPVDELTISEWADRYRIVSGESGSPWPGPFRTDRVPYLREPQDCLHPDHPARRVTARWAAQLGKSTAIENWFGYIVDKAPGSMMIVLPTLEEATKFNRVKLQPTIDASPRINHKVKPVSSRDERGSTTSYKRFAGGYAQVVNAGSSKGLQMVSIKYLAMDEVTGYPADVDGRGSPRDQARARQKMYGDLAKEWQGSTPGYAGECAITADFEAGDQRFYYVPCPHCRTFQVLTFAQMRGESEAGPAHIVCLQCEGKILDGHKADLLAGGVWIACRVEEGEESVPEAMSAEAIERWRCDPCEGRCRNWQPSYHLWAAYAPREKFADIMARHADALNDAAKMRVFSQQDLAEPYDPGGLLLDWEKVVEAATARPFEARMVPQEAGLLVAAADVQGYAIKMIVMAIGPRGQRWIIDAKVFEGEPDRSDEPWIALADALQERYPTCGEETLGIEFAGVDSGFATDRVYRFCAGRANVVPLDGRHKPGLAWLGTPVKREVKDRFDRKIADVMLYPVGNYDVKTEVVGGIANRIAGPSEETGTWPRNTLHVAPSICNEDFARELTAERLVDPEESIQTSVGRKARLISPQKAREWKKLPGRKNDWFDCAVYATAIGWHLERRKRLTLERWGDLLITVHGRLPGAEDLFSVAEESPFERSRARVAAQSGDATPSRSERPSRRGRWNTYQ</sequence>
<dbReference type="OrthoDB" id="5181253at2"/>
<dbReference type="EMBL" id="SOZD01000005">
    <property type="protein sequence ID" value="TFF20808.1"/>
    <property type="molecule type" value="Genomic_DNA"/>
</dbReference>
<reference evidence="4 5" key="1">
    <citation type="submission" date="2019-03" db="EMBL/GenBank/DDBJ databases">
        <title>Jiella endophytica sp. nov., a novel endophytic bacterium isolated from root of Ficus microcarpa Linn. f.</title>
        <authorList>
            <person name="Tuo L."/>
        </authorList>
    </citation>
    <scope>NUCLEOTIDE SEQUENCE [LARGE SCALE GENOMIC DNA]</scope>
    <source>
        <strain evidence="4 5">CBS5Q-3</strain>
    </source>
</reference>
<feature type="domain" description="Terminase large subunit GpA endonuclease" evidence="3">
    <location>
        <begin position="333"/>
        <end position="638"/>
    </location>
</feature>
<dbReference type="AlphaFoldDB" id="A0A4Y8RG50"/>
<dbReference type="GO" id="GO:0016887">
    <property type="term" value="F:ATP hydrolysis activity"/>
    <property type="evidence" value="ECO:0007669"/>
    <property type="project" value="InterPro"/>
</dbReference>
<evidence type="ECO:0000259" key="3">
    <source>
        <dbReference type="Pfam" id="PF20454"/>
    </source>
</evidence>
<feature type="domain" description="Phage terminase large subunit GpA ATPase" evidence="2">
    <location>
        <begin position="51"/>
        <end position="295"/>
    </location>
</feature>
<dbReference type="RefSeq" id="WP_134763283.1">
    <property type="nucleotide sequence ID" value="NZ_SOZD01000005.1"/>
</dbReference>
<keyword evidence="5" id="KW-1185">Reference proteome</keyword>
<dbReference type="Proteomes" id="UP000298179">
    <property type="component" value="Unassembled WGS sequence"/>
</dbReference>
<dbReference type="InterPro" id="IPR046453">
    <property type="entry name" value="GpA_ATPase"/>
</dbReference>
<dbReference type="Pfam" id="PF20454">
    <property type="entry name" value="GpA_nuclease"/>
    <property type="match status" value="1"/>
</dbReference>
<evidence type="ECO:0000259" key="2">
    <source>
        <dbReference type="Pfam" id="PF05876"/>
    </source>
</evidence>
<organism evidence="4 5">
    <name type="scientific">Jiella endophytica</name>
    <dbReference type="NCBI Taxonomy" id="2558362"/>
    <lineage>
        <taxon>Bacteria</taxon>
        <taxon>Pseudomonadati</taxon>
        <taxon>Pseudomonadota</taxon>
        <taxon>Alphaproteobacteria</taxon>
        <taxon>Hyphomicrobiales</taxon>
        <taxon>Aurantimonadaceae</taxon>
        <taxon>Jiella</taxon>
    </lineage>
</organism>
<gene>
    <name evidence="4" type="ORF">E3C22_18140</name>
</gene>
<evidence type="ECO:0000313" key="4">
    <source>
        <dbReference type="EMBL" id="TFF20808.1"/>
    </source>
</evidence>
<name>A0A4Y8RG50_9HYPH</name>
<comment type="caution">
    <text evidence="4">The sequence shown here is derived from an EMBL/GenBank/DDBJ whole genome shotgun (WGS) entry which is preliminary data.</text>
</comment>
<proteinExistence type="predicted"/>
<accession>A0A4Y8RG50</accession>
<dbReference type="GO" id="GO:0004519">
    <property type="term" value="F:endonuclease activity"/>
    <property type="evidence" value="ECO:0007669"/>
    <property type="project" value="InterPro"/>
</dbReference>
<evidence type="ECO:0000313" key="5">
    <source>
        <dbReference type="Proteomes" id="UP000298179"/>
    </source>
</evidence>
<dbReference type="Pfam" id="PF05876">
    <property type="entry name" value="GpA_ATPase"/>
    <property type="match status" value="1"/>
</dbReference>
<dbReference type="InterPro" id="IPR046454">
    <property type="entry name" value="GpA_endonuclease"/>
</dbReference>
<evidence type="ECO:0000256" key="1">
    <source>
        <dbReference type="SAM" id="MobiDB-lite"/>
    </source>
</evidence>
<protein>
    <submittedName>
        <fullName evidence="4">Terminase</fullName>
    </submittedName>
</protein>